<feature type="region of interest" description="Disordered" evidence="1">
    <location>
        <begin position="217"/>
        <end position="240"/>
    </location>
</feature>
<name>A0A8T2V0H5_CERRI</name>
<keyword evidence="4" id="KW-1185">Reference proteome</keyword>
<dbReference type="Proteomes" id="UP000825935">
    <property type="component" value="Chromosome 3"/>
</dbReference>
<feature type="region of interest" description="Disordered" evidence="1">
    <location>
        <begin position="334"/>
        <end position="365"/>
    </location>
</feature>
<comment type="caution">
    <text evidence="3">The sequence shown here is derived from an EMBL/GenBank/DDBJ whole genome shotgun (WGS) entry which is preliminary data.</text>
</comment>
<dbReference type="Pfam" id="PF10440">
    <property type="entry name" value="WIYLD"/>
    <property type="match status" value="1"/>
</dbReference>
<dbReference type="PANTHER" id="PTHR34271:SF1">
    <property type="entry name" value="NUCLEOLAR HISTONE METHYLTRANSFERASE-RELATED PROTEIN"/>
    <property type="match status" value="1"/>
</dbReference>
<dbReference type="InterPro" id="IPR043017">
    <property type="entry name" value="WIYLD_dom_sf"/>
</dbReference>
<dbReference type="EMBL" id="CM035408">
    <property type="protein sequence ID" value="KAH7440610.1"/>
    <property type="molecule type" value="Genomic_DNA"/>
</dbReference>
<protein>
    <recommendedName>
        <fullName evidence="2">WIYLD domain-containing protein</fullName>
    </recommendedName>
</protein>
<evidence type="ECO:0000259" key="2">
    <source>
        <dbReference type="Pfam" id="PF10440"/>
    </source>
</evidence>
<dbReference type="OrthoDB" id="1898570at2759"/>
<evidence type="ECO:0000313" key="3">
    <source>
        <dbReference type="EMBL" id="KAH7440610.1"/>
    </source>
</evidence>
<feature type="domain" description="WIYLD" evidence="2">
    <location>
        <begin position="11"/>
        <end position="63"/>
    </location>
</feature>
<feature type="compositionally biased region" description="Polar residues" evidence="1">
    <location>
        <begin position="231"/>
        <end position="240"/>
    </location>
</feature>
<accession>A0A8T2V0H5</accession>
<evidence type="ECO:0000313" key="4">
    <source>
        <dbReference type="Proteomes" id="UP000825935"/>
    </source>
</evidence>
<dbReference type="PANTHER" id="PTHR34271">
    <property type="entry name" value="NUCLEOLAR HISTONE METHYLTRANSFERASE-RELATED PROTEIN"/>
    <property type="match status" value="1"/>
</dbReference>
<dbReference type="InterPro" id="IPR018848">
    <property type="entry name" value="WIYLD_domain"/>
</dbReference>
<proteinExistence type="predicted"/>
<evidence type="ECO:0000256" key="1">
    <source>
        <dbReference type="SAM" id="MobiDB-lite"/>
    </source>
</evidence>
<organism evidence="3 4">
    <name type="scientific">Ceratopteris richardii</name>
    <name type="common">Triangle waterfern</name>
    <dbReference type="NCBI Taxonomy" id="49495"/>
    <lineage>
        <taxon>Eukaryota</taxon>
        <taxon>Viridiplantae</taxon>
        <taxon>Streptophyta</taxon>
        <taxon>Embryophyta</taxon>
        <taxon>Tracheophyta</taxon>
        <taxon>Polypodiopsida</taxon>
        <taxon>Polypodiidae</taxon>
        <taxon>Polypodiales</taxon>
        <taxon>Pteridineae</taxon>
        <taxon>Pteridaceae</taxon>
        <taxon>Parkerioideae</taxon>
        <taxon>Ceratopteris</taxon>
    </lineage>
</organism>
<gene>
    <name evidence="3" type="ORF">KP509_03G001700</name>
</gene>
<dbReference type="Gene3D" id="1.10.8.850">
    <property type="entry name" value="Histone-lysine N methyltransferase , C-terminal domain-like"/>
    <property type="match status" value="1"/>
</dbReference>
<reference evidence="3" key="1">
    <citation type="submission" date="2021-08" db="EMBL/GenBank/DDBJ databases">
        <title>WGS assembly of Ceratopteris richardii.</title>
        <authorList>
            <person name="Marchant D.B."/>
            <person name="Chen G."/>
            <person name="Jenkins J."/>
            <person name="Shu S."/>
            <person name="Leebens-Mack J."/>
            <person name="Grimwood J."/>
            <person name="Schmutz J."/>
            <person name="Soltis P."/>
            <person name="Soltis D."/>
            <person name="Chen Z.-H."/>
        </authorList>
    </citation>
    <scope>NUCLEOTIDE SEQUENCE</scope>
    <source>
        <strain evidence="3">Whitten #5841</strain>
        <tissue evidence="3">Leaf</tissue>
    </source>
</reference>
<sequence length="379" mass="42643">MAEMDSSRHEFEAAVSALLDYGFSEVLIRHTLKDILKVYAGDDAWPLIKENGYEVLLDRLLSNDLSQEDQCQKVLDQKENVHVHTNSVEETHRFTEAGLGSSIPSAVKSSVGLEPADIHTHQWNSWTRHGSFPVPAWLRTSSVSNIKAQQKYLDFHELLDRVNNDSINQGQSVNDSTIDDVDVAGVSDVGLRCTEEIRPPECLSSFKLYHKEIDEIAGSGKKDPRAPNPGLSRNQSIEKSNSRNYAQTYAQQFDVSVNHAERGKEVLLCKERFQPATTHHAGPFAKRTTVLHRSHMNEELDVARMSACKLSRRRDGGLNPMFSRLQMRKLAVANSGQQIKHNDSDLNEDESGSRAIHRIPGPPRLTVRIETRKNLSTFQ</sequence>
<dbReference type="AlphaFoldDB" id="A0A8T2V0H5"/>